<dbReference type="EC" id="2.2.1.6" evidence="3"/>
<dbReference type="EMBL" id="WNHQ01000236">
    <property type="protein sequence ID" value="MTV73150.1"/>
    <property type="molecule type" value="Genomic_DNA"/>
</dbReference>
<gene>
    <name evidence="3" type="ORF">GM540_03855</name>
</gene>
<name>A0A6G2D9A9_STREE</name>
<dbReference type="CDD" id="cd07035">
    <property type="entry name" value="TPP_PYR_POX_like"/>
    <property type="match status" value="1"/>
</dbReference>
<dbReference type="GO" id="GO:0050660">
    <property type="term" value="F:flavin adenine dinucleotide binding"/>
    <property type="evidence" value="ECO:0007669"/>
    <property type="project" value="TreeGrafter"/>
</dbReference>
<dbReference type="Proteomes" id="UP000483094">
    <property type="component" value="Unassembled WGS sequence"/>
</dbReference>
<comment type="caution">
    <text evidence="3">The sequence shown here is derived from an EMBL/GenBank/DDBJ whole genome shotgun (WGS) entry which is preliminary data.</text>
</comment>
<organism evidence="3 4">
    <name type="scientific">Streptococcus pneumoniae</name>
    <dbReference type="NCBI Taxonomy" id="1313"/>
    <lineage>
        <taxon>Bacteria</taxon>
        <taxon>Bacillati</taxon>
        <taxon>Bacillota</taxon>
        <taxon>Bacilli</taxon>
        <taxon>Lactobacillales</taxon>
        <taxon>Streptococcaceae</taxon>
        <taxon>Streptococcus</taxon>
    </lineage>
</organism>
<accession>A0A6G2D9A9</accession>
<dbReference type="Pfam" id="PF02776">
    <property type="entry name" value="TPP_enzyme_N"/>
    <property type="match status" value="1"/>
</dbReference>
<dbReference type="AlphaFoldDB" id="A0A6G2D9A9"/>
<evidence type="ECO:0000256" key="1">
    <source>
        <dbReference type="ARBA" id="ARBA00007812"/>
    </source>
</evidence>
<reference evidence="3 4" key="1">
    <citation type="submission" date="2019-11" db="EMBL/GenBank/DDBJ databases">
        <title>Growth characteristics of pneumococcus vary with the chemical composition of the capsule and with environmental conditions.</title>
        <authorList>
            <person name="Tothpal A."/>
            <person name="Desobry K."/>
            <person name="Joshi S."/>
            <person name="Wyllie A.L."/>
            <person name="Weinberger D.M."/>
        </authorList>
    </citation>
    <scope>NUCLEOTIDE SEQUENCE [LARGE SCALE GENOMIC DNA]</scope>
    <source>
        <strain evidence="4">pnumococcus19F</strain>
    </source>
</reference>
<dbReference type="Gene3D" id="3.40.50.970">
    <property type="match status" value="1"/>
</dbReference>
<dbReference type="GO" id="GO:0003984">
    <property type="term" value="F:acetolactate synthase activity"/>
    <property type="evidence" value="ECO:0007669"/>
    <property type="project" value="UniProtKB-EC"/>
</dbReference>
<sequence>MEKISLESPKTGSDLVLETLRDLGVDTIFGYPGGAVLPFYDAIYNFKGIRHILG</sequence>
<dbReference type="InterPro" id="IPR029061">
    <property type="entry name" value="THDP-binding"/>
</dbReference>
<keyword evidence="3" id="KW-0808">Transferase</keyword>
<dbReference type="GO" id="GO:0009097">
    <property type="term" value="P:isoleucine biosynthetic process"/>
    <property type="evidence" value="ECO:0007669"/>
    <property type="project" value="TreeGrafter"/>
</dbReference>
<feature type="domain" description="Thiamine pyrophosphate enzyme N-terminal TPP-binding" evidence="2">
    <location>
        <begin position="11"/>
        <end position="53"/>
    </location>
</feature>
<dbReference type="PANTHER" id="PTHR18968:SF13">
    <property type="entry name" value="ACETOLACTATE SYNTHASE CATALYTIC SUBUNIT, MITOCHONDRIAL"/>
    <property type="match status" value="1"/>
</dbReference>
<dbReference type="GO" id="GO:0030976">
    <property type="term" value="F:thiamine pyrophosphate binding"/>
    <property type="evidence" value="ECO:0007669"/>
    <property type="project" value="InterPro"/>
</dbReference>
<dbReference type="GO" id="GO:0005948">
    <property type="term" value="C:acetolactate synthase complex"/>
    <property type="evidence" value="ECO:0007669"/>
    <property type="project" value="TreeGrafter"/>
</dbReference>
<dbReference type="PANTHER" id="PTHR18968">
    <property type="entry name" value="THIAMINE PYROPHOSPHATE ENZYMES"/>
    <property type="match status" value="1"/>
</dbReference>
<proteinExistence type="inferred from homology"/>
<dbReference type="InterPro" id="IPR012001">
    <property type="entry name" value="Thiamin_PyroP_enz_TPP-bd_dom"/>
</dbReference>
<dbReference type="InterPro" id="IPR045229">
    <property type="entry name" value="TPP_enz"/>
</dbReference>
<evidence type="ECO:0000313" key="4">
    <source>
        <dbReference type="Proteomes" id="UP000483094"/>
    </source>
</evidence>
<comment type="similarity">
    <text evidence="1">Belongs to the TPP enzyme family.</text>
</comment>
<evidence type="ECO:0000259" key="2">
    <source>
        <dbReference type="Pfam" id="PF02776"/>
    </source>
</evidence>
<dbReference type="SUPFAM" id="SSF52518">
    <property type="entry name" value="Thiamin diphosphate-binding fold (THDP-binding)"/>
    <property type="match status" value="1"/>
</dbReference>
<dbReference type="GO" id="GO:0009099">
    <property type="term" value="P:L-valine biosynthetic process"/>
    <property type="evidence" value="ECO:0007669"/>
    <property type="project" value="TreeGrafter"/>
</dbReference>
<evidence type="ECO:0000313" key="3">
    <source>
        <dbReference type="EMBL" id="MTV73150.1"/>
    </source>
</evidence>
<protein>
    <submittedName>
        <fullName evidence="3">Acetolactate synthase large subunit</fullName>
        <ecNumber evidence="3">2.2.1.6</ecNumber>
    </submittedName>
</protein>
<feature type="non-terminal residue" evidence="3">
    <location>
        <position position="54"/>
    </location>
</feature>